<name>A0ACC0Q4G5_RHOML</name>
<dbReference type="EMBL" id="CM046388">
    <property type="protein sequence ID" value="KAI8572331.1"/>
    <property type="molecule type" value="Genomic_DNA"/>
</dbReference>
<proteinExistence type="predicted"/>
<evidence type="ECO:0000313" key="2">
    <source>
        <dbReference type="Proteomes" id="UP001062846"/>
    </source>
</evidence>
<reference evidence="1" key="1">
    <citation type="submission" date="2022-02" db="EMBL/GenBank/DDBJ databases">
        <title>Plant Genome Project.</title>
        <authorList>
            <person name="Zhang R.-G."/>
        </authorList>
    </citation>
    <scope>NUCLEOTIDE SEQUENCE</scope>
    <source>
        <strain evidence="1">AT1</strain>
    </source>
</reference>
<evidence type="ECO:0000313" key="1">
    <source>
        <dbReference type="EMBL" id="KAI8572331.1"/>
    </source>
</evidence>
<dbReference type="Proteomes" id="UP001062846">
    <property type="component" value="Chromosome 1"/>
</dbReference>
<protein>
    <submittedName>
        <fullName evidence="1">Uncharacterized protein</fullName>
    </submittedName>
</protein>
<sequence>MTAALTNNSTMSEIQNYTIDDNYINTGIVDGVVNEKPKVINIENRSIGARVVGTLFRRKALMIDQCKLRYKPQCPVNATGIVEVRISDTRVHVEATVQARFAFPVTCPVTITYFRTAFAAGDTTICPWEVSCHLSNTNLKRREKYYKLRASLSFSTHAFPDEVEFRPPIIKVNSKIFTANNVDVWHCERTTAIARLSRTSSIISLPRTAFLTAPMGQYGSTTTDFMAARRSTSVLEHPIIENSNEDPRPSASQVGSHNSCVTFEMERIVKSAVKAAVSELTSPLPPSAQPRIP</sequence>
<gene>
    <name evidence="1" type="ORF">RHMOL_Rhmol01G0189800</name>
</gene>
<organism evidence="1 2">
    <name type="scientific">Rhododendron molle</name>
    <name type="common">Chinese azalea</name>
    <name type="synonym">Azalea mollis</name>
    <dbReference type="NCBI Taxonomy" id="49168"/>
    <lineage>
        <taxon>Eukaryota</taxon>
        <taxon>Viridiplantae</taxon>
        <taxon>Streptophyta</taxon>
        <taxon>Embryophyta</taxon>
        <taxon>Tracheophyta</taxon>
        <taxon>Spermatophyta</taxon>
        <taxon>Magnoliopsida</taxon>
        <taxon>eudicotyledons</taxon>
        <taxon>Gunneridae</taxon>
        <taxon>Pentapetalae</taxon>
        <taxon>asterids</taxon>
        <taxon>Ericales</taxon>
        <taxon>Ericaceae</taxon>
        <taxon>Ericoideae</taxon>
        <taxon>Rhodoreae</taxon>
        <taxon>Rhododendron</taxon>
    </lineage>
</organism>
<comment type="caution">
    <text evidence="1">The sequence shown here is derived from an EMBL/GenBank/DDBJ whole genome shotgun (WGS) entry which is preliminary data.</text>
</comment>
<keyword evidence="2" id="KW-1185">Reference proteome</keyword>
<accession>A0ACC0Q4G5</accession>